<evidence type="ECO:0008006" key="3">
    <source>
        <dbReference type="Google" id="ProtNLM"/>
    </source>
</evidence>
<protein>
    <recommendedName>
        <fullName evidence="3">SGNH/GDSL hydrolase family protein</fullName>
    </recommendedName>
</protein>
<reference evidence="1 2" key="1">
    <citation type="submission" date="2017-04" db="EMBL/GenBank/DDBJ databases">
        <title>Characterization, genome and methylation analysis of a phthalic acid esters degrading strain Sphingobium yanoikuyae SHJ.</title>
        <authorList>
            <person name="Feng L."/>
        </authorList>
    </citation>
    <scope>NUCLEOTIDE SEQUENCE [LARGE SCALE GENOMIC DNA]</scope>
    <source>
        <strain evidence="1 2">SHJ</strain>
        <plasmid evidence="2">Plasmid pses189</plasmid>
    </source>
</reference>
<accession>A0A0J9CT72</accession>
<organism evidence="1 2">
    <name type="scientific">Sphingobium yanoikuyae</name>
    <name type="common">Sphingomonas yanoikuyae</name>
    <dbReference type="NCBI Taxonomy" id="13690"/>
    <lineage>
        <taxon>Bacteria</taxon>
        <taxon>Pseudomonadati</taxon>
        <taxon>Pseudomonadota</taxon>
        <taxon>Alphaproteobacteria</taxon>
        <taxon>Sphingomonadales</taxon>
        <taxon>Sphingomonadaceae</taxon>
        <taxon>Sphingobium</taxon>
    </lineage>
</organism>
<geneLocation type="plasmid" evidence="2">
    <name>pses189</name>
</geneLocation>
<proteinExistence type="predicted"/>
<dbReference type="EMBL" id="CP020927">
    <property type="protein sequence ID" value="ATP21964.1"/>
    <property type="molecule type" value="Genomic_DNA"/>
</dbReference>
<dbReference type="AlphaFoldDB" id="A0A0J9CT72"/>
<dbReference type="Proteomes" id="UP000037029">
    <property type="component" value="Plasmid pses189"/>
</dbReference>
<evidence type="ECO:0000313" key="2">
    <source>
        <dbReference type="Proteomes" id="UP000037029"/>
    </source>
</evidence>
<sequence>MPGSRSVFECLILGDSIGLGTARAINAKYAPQCDVLAAERVHAHQILGWRFPTKKYGACVFSVGSNDDARSDLAARLTSIRIRTICHRVIWLLPYSRQHAYIVNSVAATYADETIDLLRFPTRDRIHPTRYDLVARVLLRSDPD</sequence>
<gene>
    <name evidence="1" type="ORF">BV87_26285</name>
</gene>
<name>A0A0J9CT72_SPHYA</name>
<keyword evidence="1" id="KW-0614">Plasmid</keyword>
<evidence type="ECO:0000313" key="1">
    <source>
        <dbReference type="EMBL" id="ATP21964.1"/>
    </source>
</evidence>